<dbReference type="Proteomes" id="UP000663908">
    <property type="component" value="Chromosome"/>
</dbReference>
<dbReference type="EMBL" id="CP071839">
    <property type="protein sequence ID" value="QTE02471.1"/>
    <property type="molecule type" value="Genomic_DNA"/>
</dbReference>
<protein>
    <submittedName>
        <fullName evidence="1">Uncharacterized protein</fullName>
    </submittedName>
</protein>
<sequence>MTDTVDFLALSELLTGEPTLDPAPADAYRQRLTTAFATETFPG</sequence>
<keyword evidence="2" id="KW-1185">Reference proteome</keyword>
<evidence type="ECO:0000313" key="1">
    <source>
        <dbReference type="EMBL" id="QTE02471.1"/>
    </source>
</evidence>
<accession>A0ABX7U0B7</accession>
<gene>
    <name evidence="1" type="ORF">S1361_34390</name>
</gene>
<dbReference type="RefSeq" id="WP_279577640.1">
    <property type="nucleotide sequence ID" value="NZ_CP071839.1"/>
</dbReference>
<evidence type="ECO:0000313" key="2">
    <source>
        <dbReference type="Proteomes" id="UP000663908"/>
    </source>
</evidence>
<organism evidence="1 2">
    <name type="scientific">Streptomyces cyanogenus</name>
    <dbReference type="NCBI Taxonomy" id="80860"/>
    <lineage>
        <taxon>Bacteria</taxon>
        <taxon>Bacillati</taxon>
        <taxon>Actinomycetota</taxon>
        <taxon>Actinomycetes</taxon>
        <taxon>Kitasatosporales</taxon>
        <taxon>Streptomycetaceae</taxon>
        <taxon>Streptomyces</taxon>
    </lineage>
</organism>
<reference evidence="1 2" key="1">
    <citation type="submission" date="2021-03" db="EMBL/GenBank/DDBJ databases">
        <title>Complete genome sequence of Streptomyces cyanogenus S136, producer of anticancer angucycline landomycin A.</title>
        <authorList>
            <person name="Hrab P."/>
            <person name="Ruckert C."/>
            <person name="Busche T."/>
            <person name="Ostash I."/>
            <person name="Kalinowski J."/>
            <person name="Fedorenko V."/>
            <person name="Yushchuk O."/>
            <person name="Ostash B."/>
        </authorList>
    </citation>
    <scope>NUCLEOTIDE SEQUENCE [LARGE SCALE GENOMIC DNA]</scope>
    <source>
        <strain evidence="1 2">S136</strain>
    </source>
</reference>
<name>A0ABX7U0B7_STRCY</name>
<proteinExistence type="predicted"/>